<dbReference type="PROSITE" id="PS50929">
    <property type="entry name" value="ABC_TM1F"/>
    <property type="match status" value="1"/>
</dbReference>
<keyword evidence="4 10" id="KW-0067">ATP-binding</keyword>
<dbReference type="Gene3D" id="3.40.50.300">
    <property type="entry name" value="P-loop containing nucleotide triphosphate hydrolases"/>
    <property type="match status" value="1"/>
</dbReference>
<feature type="transmembrane region" description="Helical" evidence="7">
    <location>
        <begin position="144"/>
        <end position="167"/>
    </location>
</feature>
<dbReference type="InterPro" id="IPR011527">
    <property type="entry name" value="ABC1_TM_dom"/>
</dbReference>
<dbReference type="InterPro" id="IPR027417">
    <property type="entry name" value="P-loop_NTPase"/>
</dbReference>
<feature type="transmembrane region" description="Helical" evidence="7">
    <location>
        <begin position="31"/>
        <end position="56"/>
    </location>
</feature>
<dbReference type="RefSeq" id="WP_301164329.1">
    <property type="nucleotide sequence ID" value="NZ_JAUHTR010000001.1"/>
</dbReference>
<dbReference type="InterPro" id="IPR003439">
    <property type="entry name" value="ABC_transporter-like_ATP-bd"/>
</dbReference>
<evidence type="ECO:0000256" key="4">
    <source>
        <dbReference type="ARBA" id="ARBA00022840"/>
    </source>
</evidence>
<dbReference type="GO" id="GO:0005524">
    <property type="term" value="F:ATP binding"/>
    <property type="evidence" value="ECO:0007669"/>
    <property type="project" value="UniProtKB-KW"/>
</dbReference>
<keyword evidence="6 7" id="KW-0472">Membrane</keyword>
<dbReference type="CDD" id="cd03254">
    <property type="entry name" value="ABCC_Glucan_exporter_like"/>
    <property type="match status" value="1"/>
</dbReference>
<evidence type="ECO:0000256" key="2">
    <source>
        <dbReference type="ARBA" id="ARBA00022692"/>
    </source>
</evidence>
<dbReference type="PANTHER" id="PTHR43394:SF1">
    <property type="entry name" value="ATP-BINDING CASSETTE SUB-FAMILY B MEMBER 10, MITOCHONDRIAL"/>
    <property type="match status" value="1"/>
</dbReference>
<dbReference type="Pfam" id="PF00664">
    <property type="entry name" value="ABC_membrane"/>
    <property type="match status" value="1"/>
</dbReference>
<dbReference type="Pfam" id="PF00005">
    <property type="entry name" value="ABC_tran"/>
    <property type="match status" value="1"/>
</dbReference>
<feature type="domain" description="ABC transmembrane type-1" evidence="9">
    <location>
        <begin position="32"/>
        <end position="317"/>
    </location>
</feature>
<name>A0ABT8HRB3_9BACL</name>
<dbReference type="EMBL" id="JAUHTR010000001">
    <property type="protein sequence ID" value="MDN4523279.1"/>
    <property type="molecule type" value="Genomic_DNA"/>
</dbReference>
<dbReference type="InterPro" id="IPR039421">
    <property type="entry name" value="Type_1_exporter"/>
</dbReference>
<evidence type="ECO:0000313" key="10">
    <source>
        <dbReference type="EMBL" id="MDN4523279.1"/>
    </source>
</evidence>
<dbReference type="SMART" id="SM00382">
    <property type="entry name" value="AAA"/>
    <property type="match status" value="1"/>
</dbReference>
<keyword evidence="3" id="KW-0547">Nucleotide-binding</keyword>
<protein>
    <submittedName>
        <fullName evidence="10">ABC transporter ATP-binding protein</fullName>
    </submittedName>
</protein>
<feature type="transmembrane region" description="Helical" evidence="7">
    <location>
        <begin position="173"/>
        <end position="191"/>
    </location>
</feature>
<feature type="domain" description="ABC transporter" evidence="8">
    <location>
        <begin position="351"/>
        <end position="585"/>
    </location>
</feature>
<evidence type="ECO:0000256" key="5">
    <source>
        <dbReference type="ARBA" id="ARBA00022989"/>
    </source>
</evidence>
<comment type="subcellular location">
    <subcellularLocation>
        <location evidence="1">Cell membrane</location>
        <topology evidence="1">Multi-pass membrane protein</topology>
    </subcellularLocation>
</comment>
<dbReference type="InterPro" id="IPR003593">
    <property type="entry name" value="AAA+_ATPase"/>
</dbReference>
<dbReference type="CDD" id="cd18544">
    <property type="entry name" value="ABC_6TM_TmrA_like"/>
    <property type="match status" value="1"/>
</dbReference>
<evidence type="ECO:0000256" key="1">
    <source>
        <dbReference type="ARBA" id="ARBA00004651"/>
    </source>
</evidence>
<keyword evidence="2 7" id="KW-0812">Transmembrane</keyword>
<feature type="transmembrane region" description="Helical" evidence="7">
    <location>
        <begin position="68"/>
        <end position="90"/>
    </location>
</feature>
<evidence type="ECO:0000256" key="6">
    <source>
        <dbReference type="ARBA" id="ARBA00023136"/>
    </source>
</evidence>
<dbReference type="Proteomes" id="UP001172721">
    <property type="component" value="Unassembled WGS sequence"/>
</dbReference>
<evidence type="ECO:0000313" key="11">
    <source>
        <dbReference type="Proteomes" id="UP001172721"/>
    </source>
</evidence>
<feature type="transmembrane region" description="Helical" evidence="7">
    <location>
        <begin position="256"/>
        <end position="279"/>
    </location>
</feature>
<dbReference type="PROSITE" id="PS50893">
    <property type="entry name" value="ABC_TRANSPORTER_2"/>
    <property type="match status" value="1"/>
</dbReference>
<reference evidence="10" key="1">
    <citation type="submission" date="2023-07" db="EMBL/GenBank/DDBJ databases">
        <title>Fictibacillus sp. isolated from freshwater pond.</title>
        <authorList>
            <person name="Kirdat K."/>
            <person name="Bhat A."/>
            <person name="Mourya A."/>
            <person name="Yadav A."/>
        </authorList>
    </citation>
    <scope>NUCLEOTIDE SEQUENCE</scope>
    <source>
        <strain evidence="10">NE201</strain>
    </source>
</reference>
<accession>A0ABT8HRB3</accession>
<dbReference type="SUPFAM" id="SSF90123">
    <property type="entry name" value="ABC transporter transmembrane region"/>
    <property type="match status" value="1"/>
</dbReference>
<proteinExistence type="predicted"/>
<dbReference type="SUPFAM" id="SSF52540">
    <property type="entry name" value="P-loop containing nucleoside triphosphate hydrolases"/>
    <property type="match status" value="1"/>
</dbReference>
<dbReference type="PANTHER" id="PTHR43394">
    <property type="entry name" value="ATP-DEPENDENT PERMEASE MDL1, MITOCHONDRIAL"/>
    <property type="match status" value="1"/>
</dbReference>
<dbReference type="InterPro" id="IPR036640">
    <property type="entry name" value="ABC1_TM_sf"/>
</dbReference>
<keyword evidence="5 7" id="KW-1133">Transmembrane helix</keyword>
<comment type="caution">
    <text evidence="10">The sequence shown here is derived from an EMBL/GenBank/DDBJ whole genome shotgun (WGS) entry which is preliminary data.</text>
</comment>
<evidence type="ECO:0000256" key="7">
    <source>
        <dbReference type="SAM" id="Phobius"/>
    </source>
</evidence>
<evidence type="ECO:0000256" key="3">
    <source>
        <dbReference type="ARBA" id="ARBA00022741"/>
    </source>
</evidence>
<evidence type="ECO:0000259" key="8">
    <source>
        <dbReference type="PROSITE" id="PS50893"/>
    </source>
</evidence>
<evidence type="ECO:0000259" key="9">
    <source>
        <dbReference type="PROSITE" id="PS50929"/>
    </source>
</evidence>
<keyword evidence="11" id="KW-1185">Reference proteome</keyword>
<gene>
    <name evidence="10" type="ORF">QYB97_02290</name>
</gene>
<sequence>MSMDQANTKVIKQRTVFSRLLSYLKRDQKRLIAAFALLIIATGTDLLGPIIIKIFIDDHLTPRSFEPSVMVLMAGGYIGIIVLSCLLNYVQLVLFQTAAMNIIQSMRIDVFSNVHDLGLRFFDRTPVGSLVSKITNDTEAIKDFYVSVLSAFVQNIVYLAGIFIAMFYLNVKLGLFCLVLLPVIGFIMVLYRKYSSQSFLHMREKLSELNAKLNESLQGMSIVQVFNQQRRLKKEFADVNKEHNEAWMKNIKYNGLLLRPAVDLVYVLAIMIVLSFFGIKSFSSPVEIGVIYAFVNYMDRFFEPVNMLMMRLSMFQQAIIAGSRVFELLDEDDQAPGTKGSSDPVITEGAIEFKNVTFSYDGKHPVLKNISFHARPGETVALVGHTGSGKSSITNLLMRFYELQQGEITIDSVPLSHYRNDELRSKMGLVLQDSFLFAGNIAHNISLFNTDITRERVKEASDFVQASEFIEKLPDGYDQEIGERGSTFSTGQRQLISFARTMAFEPKILILDEATANIDTQTEDAIQHALHKMRSGRTTIAIAHRLSTIQDADQILVLHKGEIVERGTHQELIQFGGLYFKMYTLQQKDKPTEEVS</sequence>
<organism evidence="10 11">
    <name type="scientific">Fictibacillus fluitans</name>
    <dbReference type="NCBI Taxonomy" id="3058422"/>
    <lineage>
        <taxon>Bacteria</taxon>
        <taxon>Bacillati</taxon>
        <taxon>Bacillota</taxon>
        <taxon>Bacilli</taxon>
        <taxon>Bacillales</taxon>
        <taxon>Fictibacillaceae</taxon>
        <taxon>Fictibacillus</taxon>
    </lineage>
</organism>
<dbReference type="Gene3D" id="1.20.1560.10">
    <property type="entry name" value="ABC transporter type 1, transmembrane domain"/>
    <property type="match status" value="1"/>
</dbReference>